<evidence type="ECO:0000313" key="3">
    <source>
        <dbReference type="EMBL" id="GAA2779459.1"/>
    </source>
</evidence>
<dbReference type="SUPFAM" id="SSF53335">
    <property type="entry name" value="S-adenosyl-L-methionine-dependent methyltransferases"/>
    <property type="match status" value="1"/>
</dbReference>
<keyword evidence="2" id="KW-0808">Transferase</keyword>
<dbReference type="NCBIfam" id="TIGR00095">
    <property type="entry name" value="16S rRNA (guanine(966)-N(2))-methyltransferase RsmD"/>
    <property type="match status" value="1"/>
</dbReference>
<dbReference type="InterPro" id="IPR002052">
    <property type="entry name" value="DNA_methylase_N6_adenine_CS"/>
</dbReference>
<evidence type="ECO:0000313" key="4">
    <source>
        <dbReference type="Proteomes" id="UP001500979"/>
    </source>
</evidence>
<comment type="caution">
    <text evidence="3">The sequence shown here is derived from an EMBL/GenBank/DDBJ whole genome shotgun (WGS) entry which is preliminary data.</text>
</comment>
<accession>A0ABN3V836</accession>
<dbReference type="PROSITE" id="PS00092">
    <property type="entry name" value="N6_MTASE"/>
    <property type="match status" value="1"/>
</dbReference>
<dbReference type="PIRSF" id="PIRSF004553">
    <property type="entry name" value="CHP00095"/>
    <property type="match status" value="1"/>
</dbReference>
<evidence type="ECO:0000256" key="1">
    <source>
        <dbReference type="ARBA" id="ARBA00022603"/>
    </source>
</evidence>
<reference evidence="3 4" key="1">
    <citation type="journal article" date="2019" name="Int. J. Syst. Evol. Microbiol.">
        <title>The Global Catalogue of Microorganisms (GCM) 10K type strain sequencing project: providing services to taxonomists for standard genome sequencing and annotation.</title>
        <authorList>
            <consortium name="The Broad Institute Genomics Platform"/>
            <consortium name="The Broad Institute Genome Sequencing Center for Infectious Disease"/>
            <person name="Wu L."/>
            <person name="Ma J."/>
        </authorList>
    </citation>
    <scope>NUCLEOTIDE SEQUENCE [LARGE SCALE GENOMIC DNA]</scope>
    <source>
        <strain evidence="3 4">JCM 9383</strain>
    </source>
</reference>
<dbReference type="Pfam" id="PF03602">
    <property type="entry name" value="Cons_hypoth95"/>
    <property type="match status" value="1"/>
</dbReference>
<dbReference type="Proteomes" id="UP001500979">
    <property type="component" value="Unassembled WGS sequence"/>
</dbReference>
<name>A0ABN3V836_9PSEU</name>
<protein>
    <submittedName>
        <fullName evidence="3">16S rRNA (Guanine(966)-N(2))-methyltransferase RsmD</fullName>
    </submittedName>
</protein>
<dbReference type="InterPro" id="IPR004398">
    <property type="entry name" value="RNA_MeTrfase_RsmD"/>
</dbReference>
<dbReference type="PANTHER" id="PTHR43542">
    <property type="entry name" value="METHYLTRANSFERASE"/>
    <property type="match status" value="1"/>
</dbReference>
<proteinExistence type="predicted"/>
<organism evidence="3 4">
    <name type="scientific">Saccharopolyspora taberi</name>
    <dbReference type="NCBI Taxonomy" id="60895"/>
    <lineage>
        <taxon>Bacteria</taxon>
        <taxon>Bacillati</taxon>
        <taxon>Actinomycetota</taxon>
        <taxon>Actinomycetes</taxon>
        <taxon>Pseudonocardiales</taxon>
        <taxon>Pseudonocardiaceae</taxon>
        <taxon>Saccharopolyspora</taxon>
    </lineage>
</organism>
<dbReference type="InterPro" id="IPR029063">
    <property type="entry name" value="SAM-dependent_MTases_sf"/>
</dbReference>
<evidence type="ECO:0000256" key="2">
    <source>
        <dbReference type="ARBA" id="ARBA00022679"/>
    </source>
</evidence>
<dbReference type="Gene3D" id="3.40.50.150">
    <property type="entry name" value="Vaccinia Virus protein VP39"/>
    <property type="match status" value="1"/>
</dbReference>
<keyword evidence="1" id="KW-0489">Methyltransferase</keyword>
<keyword evidence="4" id="KW-1185">Reference proteome</keyword>
<sequence>MRDDGRVTRIVAGSVGGRRIEVPPRGTRPTSERVREALFSALESAVELPGARVLDLYAGSGALGLEALSRGAAHATFVESDRRAAQLLRRNAGALGFRDVRVEQAKAETVLASPAAEPFDVVLADPPYDVDDERLGQVLRSLVANGWTAPEGLVVVERAVRSGDPDWPAELHALRTRRYGDTAVHWAAREGA</sequence>
<dbReference type="EMBL" id="BAAAUX010000005">
    <property type="protein sequence ID" value="GAA2779459.1"/>
    <property type="molecule type" value="Genomic_DNA"/>
</dbReference>
<gene>
    <name evidence="3" type="primary">rsmD</name>
    <name evidence="3" type="ORF">GCM10010470_11420</name>
</gene>
<dbReference type="PANTHER" id="PTHR43542:SF1">
    <property type="entry name" value="METHYLTRANSFERASE"/>
    <property type="match status" value="1"/>
</dbReference>
<dbReference type="CDD" id="cd02440">
    <property type="entry name" value="AdoMet_MTases"/>
    <property type="match status" value="1"/>
</dbReference>